<reference evidence="3 4" key="1">
    <citation type="submission" date="2019-08" db="EMBL/GenBank/DDBJ databases">
        <title>Deep-cultivation of Planctomycetes and their phenomic and genomic characterization uncovers novel biology.</title>
        <authorList>
            <person name="Wiegand S."/>
            <person name="Jogler M."/>
            <person name="Boedeker C."/>
            <person name="Pinto D."/>
            <person name="Vollmers J."/>
            <person name="Rivas-Marin E."/>
            <person name="Kohn T."/>
            <person name="Peeters S.H."/>
            <person name="Heuer A."/>
            <person name="Rast P."/>
            <person name="Oberbeckmann S."/>
            <person name="Bunk B."/>
            <person name="Jeske O."/>
            <person name="Meyerdierks A."/>
            <person name="Storesund J.E."/>
            <person name="Kallscheuer N."/>
            <person name="Luecker S."/>
            <person name="Lage O.M."/>
            <person name="Pohl T."/>
            <person name="Merkel B.J."/>
            <person name="Hornburger P."/>
            <person name="Mueller R.-W."/>
            <person name="Bruemmer F."/>
            <person name="Labrenz M."/>
            <person name="Spormann A.M."/>
            <person name="Op den Camp H."/>
            <person name="Overmann J."/>
            <person name="Amann R."/>
            <person name="Jetten M.S.M."/>
            <person name="Mascher T."/>
            <person name="Medema M.H."/>
            <person name="Devos D.P."/>
            <person name="Kaster A.-K."/>
            <person name="Ovreas L."/>
            <person name="Rohde M."/>
            <person name="Galperin M.Y."/>
            <person name="Jogler C."/>
        </authorList>
    </citation>
    <scope>NUCLEOTIDE SEQUENCE [LARGE SCALE GENOMIC DNA]</scope>
    <source>
        <strain evidence="3 4">FC18</strain>
    </source>
</reference>
<protein>
    <recommendedName>
        <fullName evidence="2">SnoaL-like domain-containing protein</fullName>
    </recommendedName>
</protein>
<dbReference type="Gene3D" id="3.10.450.50">
    <property type="match status" value="1"/>
</dbReference>
<evidence type="ECO:0000256" key="1">
    <source>
        <dbReference type="SAM" id="SignalP"/>
    </source>
</evidence>
<gene>
    <name evidence="3" type="ORF">MFFC18_14380</name>
</gene>
<dbReference type="Pfam" id="PF13474">
    <property type="entry name" value="SnoaL_3"/>
    <property type="match status" value="1"/>
</dbReference>
<evidence type="ECO:0000259" key="2">
    <source>
        <dbReference type="Pfam" id="PF13474"/>
    </source>
</evidence>
<name>A0A5B9P9J6_9BACT</name>
<organism evidence="3 4">
    <name type="scientific">Mariniblastus fucicola</name>
    <dbReference type="NCBI Taxonomy" id="980251"/>
    <lineage>
        <taxon>Bacteria</taxon>
        <taxon>Pseudomonadati</taxon>
        <taxon>Planctomycetota</taxon>
        <taxon>Planctomycetia</taxon>
        <taxon>Pirellulales</taxon>
        <taxon>Pirellulaceae</taxon>
        <taxon>Mariniblastus</taxon>
    </lineage>
</organism>
<feature type="signal peptide" evidence="1">
    <location>
        <begin position="1"/>
        <end position="18"/>
    </location>
</feature>
<dbReference type="RefSeq" id="WP_075083205.1">
    <property type="nucleotide sequence ID" value="NZ_CP042912.1"/>
</dbReference>
<dbReference type="NCBIfam" id="TIGR02246">
    <property type="entry name" value="SgcJ/EcaC family oxidoreductase"/>
    <property type="match status" value="1"/>
</dbReference>
<dbReference type="STRING" id="980251.GCA_001642875_00411"/>
<proteinExistence type="predicted"/>
<evidence type="ECO:0000313" key="3">
    <source>
        <dbReference type="EMBL" id="QEG21580.1"/>
    </source>
</evidence>
<dbReference type="EMBL" id="CP042912">
    <property type="protein sequence ID" value="QEG21580.1"/>
    <property type="molecule type" value="Genomic_DNA"/>
</dbReference>
<feature type="domain" description="SnoaL-like" evidence="2">
    <location>
        <begin position="28"/>
        <end position="151"/>
    </location>
</feature>
<dbReference type="KEGG" id="mff:MFFC18_14380"/>
<dbReference type="AlphaFoldDB" id="A0A5B9P9J6"/>
<accession>A0A5B9P9J6</accession>
<dbReference type="Proteomes" id="UP000322214">
    <property type="component" value="Chromosome"/>
</dbReference>
<dbReference type="SUPFAM" id="SSF54427">
    <property type="entry name" value="NTF2-like"/>
    <property type="match status" value="1"/>
</dbReference>
<dbReference type="OrthoDB" id="41724at2"/>
<keyword evidence="4" id="KW-1185">Reference proteome</keyword>
<evidence type="ECO:0000313" key="4">
    <source>
        <dbReference type="Proteomes" id="UP000322214"/>
    </source>
</evidence>
<dbReference type="InterPro" id="IPR032710">
    <property type="entry name" value="NTF2-like_dom_sf"/>
</dbReference>
<dbReference type="InterPro" id="IPR037401">
    <property type="entry name" value="SnoaL-like"/>
</dbReference>
<sequence precursor="true">MISKSLAILSLFSLSLIAGLSSNSNDDIETILTTQAQCWNEGDIEGFMETYWKSEKLTFSGGGKTTRGWQATLDQYKKSYPKGGMGALTFDGLEVTMLSDDDDAALVLGKWHLILPPKDGGDEDVKKDGNFSLVLRKMDGKWKIIHDHSSTLKPETAPKD</sequence>
<keyword evidence="1" id="KW-0732">Signal</keyword>
<feature type="chain" id="PRO_5022890220" description="SnoaL-like domain-containing protein" evidence="1">
    <location>
        <begin position="19"/>
        <end position="160"/>
    </location>
</feature>
<dbReference type="InterPro" id="IPR011944">
    <property type="entry name" value="Steroid_delta5-4_isomerase"/>
</dbReference>